<accession>A0A6P1E164</accession>
<dbReference type="AlphaFoldDB" id="A0A6P1E164"/>
<feature type="domain" description="Glycosyltransferase 2-like" evidence="1">
    <location>
        <begin position="8"/>
        <end position="131"/>
    </location>
</feature>
<dbReference type="Proteomes" id="UP000471640">
    <property type="component" value="Unassembled WGS sequence"/>
</dbReference>
<protein>
    <submittedName>
        <fullName evidence="2">Glycosyltransferase</fullName>
    </submittedName>
</protein>
<keyword evidence="2" id="KW-0808">Transferase</keyword>
<dbReference type="RefSeq" id="WP_164657071.1">
    <property type="nucleotide sequence ID" value="NZ_JAAIJR010000261.1"/>
</dbReference>
<evidence type="ECO:0000259" key="1">
    <source>
        <dbReference type="Pfam" id="PF00535"/>
    </source>
</evidence>
<comment type="caution">
    <text evidence="2">The sequence shown here is derived from an EMBL/GenBank/DDBJ whole genome shotgun (WGS) entry which is preliminary data.</text>
</comment>
<dbReference type="InterPro" id="IPR050834">
    <property type="entry name" value="Glycosyltransf_2"/>
</dbReference>
<name>A0A6P1E164_9GAMM</name>
<dbReference type="SUPFAM" id="SSF53448">
    <property type="entry name" value="Nucleotide-diphospho-sugar transferases"/>
    <property type="match status" value="1"/>
</dbReference>
<dbReference type="PANTHER" id="PTHR43685">
    <property type="entry name" value="GLYCOSYLTRANSFERASE"/>
    <property type="match status" value="1"/>
</dbReference>
<reference evidence="3" key="1">
    <citation type="journal article" date="2020" name="Microbiol. Resour. Announc.">
        <title>Draft Genome Sequences of Thiorhodococcus mannitoliphagus and Thiorhodococcus minor, Purple Sulfur Photosynthetic Bacteria in the Gammaproteobacterial Family Chromatiaceae.</title>
        <authorList>
            <person name="Aviles F.A."/>
            <person name="Meyer T.E."/>
            <person name="Kyndt J.A."/>
        </authorList>
    </citation>
    <scope>NUCLEOTIDE SEQUENCE [LARGE SCALE GENOMIC DNA]</scope>
    <source>
        <strain evidence="3">DSM 18266</strain>
    </source>
</reference>
<keyword evidence="3" id="KW-1185">Reference proteome</keyword>
<dbReference type="InterPro" id="IPR001173">
    <property type="entry name" value="Glyco_trans_2-like"/>
</dbReference>
<organism evidence="2 3">
    <name type="scientific">Thiorhodococcus mannitoliphagus</name>
    <dbReference type="NCBI Taxonomy" id="329406"/>
    <lineage>
        <taxon>Bacteria</taxon>
        <taxon>Pseudomonadati</taxon>
        <taxon>Pseudomonadota</taxon>
        <taxon>Gammaproteobacteria</taxon>
        <taxon>Chromatiales</taxon>
        <taxon>Chromatiaceae</taxon>
        <taxon>Thiorhodococcus</taxon>
    </lineage>
</organism>
<dbReference type="EMBL" id="JAAIJR010000261">
    <property type="protein sequence ID" value="NEX23649.1"/>
    <property type="molecule type" value="Genomic_DNA"/>
</dbReference>
<dbReference type="GO" id="GO:0016740">
    <property type="term" value="F:transferase activity"/>
    <property type="evidence" value="ECO:0007669"/>
    <property type="project" value="UniProtKB-KW"/>
</dbReference>
<dbReference type="PANTHER" id="PTHR43685:SF11">
    <property type="entry name" value="GLYCOSYLTRANSFERASE TAGX-RELATED"/>
    <property type="match status" value="1"/>
</dbReference>
<proteinExistence type="predicted"/>
<dbReference type="Pfam" id="PF00535">
    <property type="entry name" value="Glycos_transf_2"/>
    <property type="match status" value="1"/>
</dbReference>
<gene>
    <name evidence="2" type="ORF">G3480_25815</name>
</gene>
<sequence length="250" mass="28705">MSQDPLITVAVPSFNQGRYLNDALESIFRQDLSLEVYVLDGGSTDESIDIIERWSGLLAGWRSWPDEGQSAAINEGIAMGRAPFVCWLNSDDWLLPGGLAVLLDALLEFPEASAAYGRAWNFEQRTSKLRPALVMPFREWLFAQFCLISQPATLMRRSAWEAVGGLDASLHMAMDYDLWWRLQKASGPLRFVDAFVAVNRDHDETKTHTRRHQHYREAMAVVGRHYGRVPLKWWFAQPYAVWYRSLRRRG</sequence>
<evidence type="ECO:0000313" key="2">
    <source>
        <dbReference type="EMBL" id="NEX23649.1"/>
    </source>
</evidence>
<dbReference type="Gene3D" id="3.90.550.10">
    <property type="entry name" value="Spore Coat Polysaccharide Biosynthesis Protein SpsA, Chain A"/>
    <property type="match status" value="1"/>
</dbReference>
<dbReference type="CDD" id="cd06433">
    <property type="entry name" value="GT_2_WfgS_like"/>
    <property type="match status" value="1"/>
</dbReference>
<evidence type="ECO:0000313" key="3">
    <source>
        <dbReference type="Proteomes" id="UP000471640"/>
    </source>
</evidence>
<dbReference type="InterPro" id="IPR029044">
    <property type="entry name" value="Nucleotide-diphossugar_trans"/>
</dbReference>
<reference evidence="2 3" key="2">
    <citation type="submission" date="2020-02" db="EMBL/GenBank/DDBJ databases">
        <title>Genome sequences of Thiorhodococcus mannitoliphagus and Thiorhodococcus minor, purple sulfur photosynthetic bacteria in the gammaproteobacterial family, Chromatiaceae.</title>
        <authorList>
            <person name="Aviles F.A."/>
            <person name="Meyer T.E."/>
            <person name="Kyndt J.A."/>
        </authorList>
    </citation>
    <scope>NUCLEOTIDE SEQUENCE [LARGE SCALE GENOMIC DNA]</scope>
    <source>
        <strain evidence="2 3">DSM 18266</strain>
    </source>
</reference>